<evidence type="ECO:0000313" key="2">
    <source>
        <dbReference type="Proteomes" id="UP001597063"/>
    </source>
</evidence>
<gene>
    <name evidence="1" type="ORF">ACFQZM_09535</name>
</gene>
<reference evidence="2" key="1">
    <citation type="journal article" date="2019" name="Int. J. Syst. Evol. Microbiol.">
        <title>The Global Catalogue of Microorganisms (GCM) 10K type strain sequencing project: providing services to taxonomists for standard genome sequencing and annotation.</title>
        <authorList>
            <consortium name="The Broad Institute Genomics Platform"/>
            <consortium name="The Broad Institute Genome Sequencing Center for Infectious Disease"/>
            <person name="Wu L."/>
            <person name="Ma J."/>
        </authorList>
    </citation>
    <scope>NUCLEOTIDE SEQUENCE [LARGE SCALE GENOMIC DNA]</scope>
    <source>
        <strain evidence="2">JCM 9371</strain>
    </source>
</reference>
<name>A0ABW2XE69_9ACTN</name>
<accession>A0ABW2XE69</accession>
<evidence type="ECO:0000313" key="1">
    <source>
        <dbReference type="EMBL" id="MFD0684737.1"/>
    </source>
</evidence>
<protein>
    <submittedName>
        <fullName evidence="1">Uncharacterized protein</fullName>
    </submittedName>
</protein>
<comment type="caution">
    <text evidence="1">The sequence shown here is derived from an EMBL/GenBank/DDBJ whole genome shotgun (WGS) entry which is preliminary data.</text>
</comment>
<dbReference type="EMBL" id="JBHTGP010000004">
    <property type="protein sequence ID" value="MFD0684737.1"/>
    <property type="molecule type" value="Genomic_DNA"/>
</dbReference>
<dbReference type="RefSeq" id="WP_165503001.1">
    <property type="nucleotide sequence ID" value="NZ_CAACUY010000088.1"/>
</dbReference>
<keyword evidence="2" id="KW-1185">Reference proteome</keyword>
<proteinExistence type="predicted"/>
<sequence length="51" mass="5162">MAAPALTGEDGDAFGKQAEQLADLVGGMVVEVRVDGLVVECPGAELVQYAA</sequence>
<dbReference type="Proteomes" id="UP001597063">
    <property type="component" value="Unassembled WGS sequence"/>
</dbReference>
<organism evidence="1 2">
    <name type="scientific">Actinomadura fibrosa</name>
    <dbReference type="NCBI Taxonomy" id="111802"/>
    <lineage>
        <taxon>Bacteria</taxon>
        <taxon>Bacillati</taxon>
        <taxon>Actinomycetota</taxon>
        <taxon>Actinomycetes</taxon>
        <taxon>Streptosporangiales</taxon>
        <taxon>Thermomonosporaceae</taxon>
        <taxon>Actinomadura</taxon>
    </lineage>
</organism>